<organism evidence="9 10">
    <name type="scientific">Paramicrobacterium chengjingii</name>
    <dbReference type="NCBI Taxonomy" id="2769067"/>
    <lineage>
        <taxon>Bacteria</taxon>
        <taxon>Bacillati</taxon>
        <taxon>Actinomycetota</taxon>
        <taxon>Actinomycetes</taxon>
        <taxon>Micrococcales</taxon>
        <taxon>Microbacteriaceae</taxon>
        <taxon>Paramicrobacterium</taxon>
    </lineage>
</organism>
<evidence type="ECO:0000256" key="2">
    <source>
        <dbReference type="ARBA" id="ARBA00022741"/>
    </source>
</evidence>
<gene>
    <name evidence="9" type="ORF">HCR76_03315</name>
</gene>
<dbReference type="Gene3D" id="1.10.510.10">
    <property type="entry name" value="Transferase(Phosphotransferase) domain 1"/>
    <property type="match status" value="1"/>
</dbReference>
<dbReference type="GO" id="GO:0004674">
    <property type="term" value="F:protein serine/threonine kinase activity"/>
    <property type="evidence" value="ECO:0007669"/>
    <property type="project" value="UniProtKB-KW"/>
</dbReference>
<sequence length="536" mass="57123">MARQASQPPRIPGLEAERLLGSGGFSDVFLYRQDLPRRQVAVKVLSLDEVTESSRAAFVAEANLMAQLSAHPYIVTIYNAAVADDGRPYFVMEYCPGPSLSQQYRYRQFTIADVLRTGIRLTSAVATAHAAGILHRDIKPANVLTNAYGWPALADFGISSAVDADHNPAGDSQSLGMSIPWSPPEMFADHPVADVRSDVFSLAATVCTLLAGRSPFEVPGQPNGAIDLIGRIERGTVTPLERTDVPPSLLAVLRRGMASRRDDRFPSAIDFGRSLQRVELELSYSATPLDVPNLASTKPQSDETGEDATRIRPMTTVTPNRQNPLPPEPDGDDATVARPMKPVVAQPSTGDDTRARPRPVTPQIPIPDDSGATARRGPAPVQPTQADTDAAAQSDVAAKPRRRILPLVIGAVALVVVGGGVTASLFLGGQASTDETQTPTGKPLIITEVPTPEERGITVSEDGSSVTFEWTNPEPEDGDVFVWYRSDGAEPGEKHVIAEPTVTIGGVADGDKVCVTVVISRSTGKTSTEPLEMCST</sequence>
<dbReference type="PROSITE" id="PS00107">
    <property type="entry name" value="PROTEIN_KINASE_ATP"/>
    <property type="match status" value="1"/>
</dbReference>
<dbReference type="InterPro" id="IPR011009">
    <property type="entry name" value="Kinase-like_dom_sf"/>
</dbReference>
<feature type="domain" description="Protein kinase" evidence="8">
    <location>
        <begin position="14"/>
        <end position="278"/>
    </location>
</feature>
<dbReference type="EMBL" id="CP061169">
    <property type="protein sequence ID" value="QPZ39116.1"/>
    <property type="molecule type" value="Genomic_DNA"/>
</dbReference>
<keyword evidence="7" id="KW-0472">Membrane</keyword>
<dbReference type="InterPro" id="IPR000719">
    <property type="entry name" value="Prot_kinase_dom"/>
</dbReference>
<dbReference type="PROSITE" id="PS50011">
    <property type="entry name" value="PROTEIN_KINASE_DOM"/>
    <property type="match status" value="1"/>
</dbReference>
<reference evidence="9 10" key="1">
    <citation type="submission" date="2020-12" db="EMBL/GenBank/DDBJ databases">
        <title>Microbacterium sp. HY060.</title>
        <authorList>
            <person name="Zhou J."/>
        </authorList>
    </citation>
    <scope>NUCLEOTIDE SEQUENCE [LARGE SCALE GENOMIC DNA]</scope>
    <source>
        <strain evidence="9 10">HY60</strain>
    </source>
</reference>
<keyword evidence="3 9" id="KW-0418">Kinase</keyword>
<dbReference type="PANTHER" id="PTHR43289">
    <property type="entry name" value="MITOGEN-ACTIVATED PROTEIN KINASE KINASE KINASE 20-RELATED"/>
    <property type="match status" value="1"/>
</dbReference>
<evidence type="ECO:0000256" key="1">
    <source>
        <dbReference type="ARBA" id="ARBA00022679"/>
    </source>
</evidence>
<dbReference type="InterPro" id="IPR008271">
    <property type="entry name" value="Ser/Thr_kinase_AS"/>
</dbReference>
<evidence type="ECO:0000256" key="5">
    <source>
        <dbReference type="PROSITE-ProRule" id="PRU10141"/>
    </source>
</evidence>
<dbReference type="PANTHER" id="PTHR43289:SF34">
    <property type="entry name" value="SERINE_THREONINE-PROTEIN KINASE YBDM-RELATED"/>
    <property type="match status" value="1"/>
</dbReference>
<dbReference type="Proteomes" id="UP000662814">
    <property type="component" value="Chromosome"/>
</dbReference>
<evidence type="ECO:0000256" key="4">
    <source>
        <dbReference type="ARBA" id="ARBA00022840"/>
    </source>
</evidence>
<dbReference type="RefSeq" id="WP_166988215.1">
    <property type="nucleotide sequence ID" value="NZ_CP061169.1"/>
</dbReference>
<feature type="binding site" evidence="5">
    <location>
        <position position="43"/>
    </location>
    <ligand>
        <name>ATP</name>
        <dbReference type="ChEBI" id="CHEBI:30616"/>
    </ligand>
</feature>
<feature type="region of interest" description="Disordered" evidence="6">
    <location>
        <begin position="289"/>
        <end position="396"/>
    </location>
</feature>
<evidence type="ECO:0000313" key="9">
    <source>
        <dbReference type="EMBL" id="QPZ39116.1"/>
    </source>
</evidence>
<keyword evidence="9" id="KW-0723">Serine/threonine-protein kinase</keyword>
<keyword evidence="7" id="KW-0812">Transmembrane</keyword>
<dbReference type="SUPFAM" id="SSF56112">
    <property type="entry name" value="Protein kinase-like (PK-like)"/>
    <property type="match status" value="1"/>
</dbReference>
<dbReference type="Pfam" id="PF00069">
    <property type="entry name" value="Pkinase"/>
    <property type="match status" value="1"/>
</dbReference>
<proteinExistence type="predicted"/>
<evidence type="ECO:0000256" key="3">
    <source>
        <dbReference type="ARBA" id="ARBA00022777"/>
    </source>
</evidence>
<keyword evidence="2 5" id="KW-0547">Nucleotide-binding</keyword>
<accession>A0ABX6YJX3</accession>
<name>A0ABX6YJX3_9MICO</name>
<evidence type="ECO:0000259" key="8">
    <source>
        <dbReference type="PROSITE" id="PS50011"/>
    </source>
</evidence>
<feature type="transmembrane region" description="Helical" evidence="7">
    <location>
        <begin position="404"/>
        <end position="427"/>
    </location>
</feature>
<dbReference type="InterPro" id="IPR017441">
    <property type="entry name" value="Protein_kinase_ATP_BS"/>
</dbReference>
<keyword evidence="10" id="KW-1185">Reference proteome</keyword>
<dbReference type="SMART" id="SM00220">
    <property type="entry name" value="S_TKc"/>
    <property type="match status" value="1"/>
</dbReference>
<keyword evidence="4 5" id="KW-0067">ATP-binding</keyword>
<keyword evidence="1" id="KW-0808">Transferase</keyword>
<dbReference type="PROSITE" id="PS00108">
    <property type="entry name" value="PROTEIN_KINASE_ST"/>
    <property type="match status" value="1"/>
</dbReference>
<dbReference type="CDD" id="cd14014">
    <property type="entry name" value="STKc_PknB_like"/>
    <property type="match status" value="1"/>
</dbReference>
<feature type="compositionally biased region" description="Low complexity" evidence="6">
    <location>
        <begin position="382"/>
        <end position="396"/>
    </location>
</feature>
<evidence type="ECO:0000256" key="7">
    <source>
        <dbReference type="SAM" id="Phobius"/>
    </source>
</evidence>
<keyword evidence="7" id="KW-1133">Transmembrane helix</keyword>
<evidence type="ECO:0000313" key="10">
    <source>
        <dbReference type="Proteomes" id="UP000662814"/>
    </source>
</evidence>
<evidence type="ECO:0000256" key="6">
    <source>
        <dbReference type="SAM" id="MobiDB-lite"/>
    </source>
</evidence>
<protein>
    <submittedName>
        <fullName evidence="9">Serine/threonine protein kinase</fullName>
    </submittedName>
</protein>